<evidence type="ECO:0000256" key="2">
    <source>
        <dbReference type="ARBA" id="ARBA00022598"/>
    </source>
</evidence>
<comment type="similarity">
    <text evidence="1">Belongs to the ATP-dependent AMP-binding enzyme family.</text>
</comment>
<proteinExistence type="inferred from homology"/>
<name>A0ABN2BL92_9ACTN</name>
<dbReference type="InterPro" id="IPR000873">
    <property type="entry name" value="AMP-dep_synth/lig_dom"/>
</dbReference>
<dbReference type="InterPro" id="IPR042099">
    <property type="entry name" value="ANL_N_sf"/>
</dbReference>
<feature type="domain" description="AMP-binding enzyme C-terminal" evidence="4">
    <location>
        <begin position="337"/>
        <end position="411"/>
    </location>
</feature>
<evidence type="ECO:0000259" key="3">
    <source>
        <dbReference type="Pfam" id="PF00501"/>
    </source>
</evidence>
<dbReference type="Proteomes" id="UP001500842">
    <property type="component" value="Unassembled WGS sequence"/>
</dbReference>
<dbReference type="RefSeq" id="WP_246086744.1">
    <property type="nucleotide sequence ID" value="NZ_BAAAOR010000039.1"/>
</dbReference>
<feature type="domain" description="AMP-dependent synthetase/ligase" evidence="3">
    <location>
        <begin position="88"/>
        <end position="259"/>
    </location>
</feature>
<accession>A0ABN2BL92</accession>
<dbReference type="SUPFAM" id="SSF56801">
    <property type="entry name" value="Acetyl-CoA synthetase-like"/>
    <property type="match status" value="1"/>
</dbReference>
<dbReference type="InterPro" id="IPR025110">
    <property type="entry name" value="AMP-bd_C"/>
</dbReference>
<protein>
    <submittedName>
        <fullName evidence="5">Acyl-CoA synthetase</fullName>
    </submittedName>
</protein>
<reference evidence="5 6" key="1">
    <citation type="journal article" date="2019" name="Int. J. Syst. Evol. Microbiol.">
        <title>The Global Catalogue of Microorganisms (GCM) 10K type strain sequencing project: providing services to taxonomists for standard genome sequencing and annotation.</title>
        <authorList>
            <consortium name="The Broad Institute Genomics Platform"/>
            <consortium name="The Broad Institute Genome Sequencing Center for Infectious Disease"/>
            <person name="Wu L."/>
            <person name="Ma J."/>
        </authorList>
    </citation>
    <scope>NUCLEOTIDE SEQUENCE [LARGE SCALE GENOMIC DNA]</scope>
    <source>
        <strain evidence="5 6">JCM 14942</strain>
    </source>
</reference>
<dbReference type="Pfam" id="PF13193">
    <property type="entry name" value="AMP-binding_C"/>
    <property type="match status" value="1"/>
</dbReference>
<keyword evidence="6" id="KW-1185">Reference proteome</keyword>
<dbReference type="EMBL" id="BAAAOR010000039">
    <property type="protein sequence ID" value="GAA1542840.1"/>
    <property type="molecule type" value="Genomic_DNA"/>
</dbReference>
<dbReference type="PANTHER" id="PTHR43201">
    <property type="entry name" value="ACYL-COA SYNTHETASE"/>
    <property type="match status" value="1"/>
</dbReference>
<sequence length="420" mass="44831">MDEPTLRPGDRVALLVPGSHAYVDAVLRMLTAGVFPIPLDPRLTPGEQERILAGLEPALVVRSEAALAEVAAGLPEAGLPLGRPVHCTSGTTGVPKGVFSGLLSPADAASLLAEERDLWAFSPGDVNLVLSPLYHSAPLRFAMGTLLAGGRIVIPGPFDPAAATAAIERERPTTMFCVPTHLQRLFAHWDEHGVPDLSCFRLVAHAGAPCPTDLKHRLIAAFPPGSTWEFYGSTEGQFTACRSEEWLARPGTVGRARPGRTLSTDPDGTIWCTVPPFARFTYLNAPEKTAAAWRATPAGPAFSVGDLGRLDDDGYLYLDGRREDLVITGGVNVYPTEVEQVLGGCPGVADVAVYGVDDPQWGQRVCAAVVLAPGGPSEEALRAFAREQLAPPKRPKEYAFLDELPRTLTGKVRRTELAAR</sequence>
<dbReference type="Gene3D" id="3.30.300.30">
    <property type="match status" value="1"/>
</dbReference>
<evidence type="ECO:0000259" key="4">
    <source>
        <dbReference type="Pfam" id="PF13193"/>
    </source>
</evidence>
<comment type="caution">
    <text evidence="5">The sequence shown here is derived from an EMBL/GenBank/DDBJ whole genome shotgun (WGS) entry which is preliminary data.</text>
</comment>
<dbReference type="Pfam" id="PF00501">
    <property type="entry name" value="AMP-binding"/>
    <property type="match status" value="1"/>
</dbReference>
<organism evidence="5 6">
    <name type="scientific">Nocardioides humi</name>
    <dbReference type="NCBI Taxonomy" id="449461"/>
    <lineage>
        <taxon>Bacteria</taxon>
        <taxon>Bacillati</taxon>
        <taxon>Actinomycetota</taxon>
        <taxon>Actinomycetes</taxon>
        <taxon>Propionibacteriales</taxon>
        <taxon>Nocardioidaceae</taxon>
        <taxon>Nocardioides</taxon>
    </lineage>
</organism>
<dbReference type="PANTHER" id="PTHR43201:SF5">
    <property type="entry name" value="MEDIUM-CHAIN ACYL-COA LIGASE ACSF2, MITOCHONDRIAL"/>
    <property type="match status" value="1"/>
</dbReference>
<dbReference type="Gene3D" id="3.40.50.12780">
    <property type="entry name" value="N-terminal domain of ligase-like"/>
    <property type="match status" value="1"/>
</dbReference>
<dbReference type="InterPro" id="IPR045851">
    <property type="entry name" value="AMP-bd_C_sf"/>
</dbReference>
<keyword evidence="2" id="KW-0436">Ligase</keyword>
<evidence type="ECO:0000256" key="1">
    <source>
        <dbReference type="ARBA" id="ARBA00006432"/>
    </source>
</evidence>
<evidence type="ECO:0000313" key="5">
    <source>
        <dbReference type="EMBL" id="GAA1542840.1"/>
    </source>
</evidence>
<evidence type="ECO:0000313" key="6">
    <source>
        <dbReference type="Proteomes" id="UP001500842"/>
    </source>
</evidence>
<gene>
    <name evidence="5" type="ORF">GCM10009788_51760</name>
</gene>